<organism evidence="2 3">
    <name type="scientific">Rhizophlyctis rosea</name>
    <dbReference type="NCBI Taxonomy" id="64517"/>
    <lineage>
        <taxon>Eukaryota</taxon>
        <taxon>Fungi</taxon>
        <taxon>Fungi incertae sedis</taxon>
        <taxon>Chytridiomycota</taxon>
        <taxon>Chytridiomycota incertae sedis</taxon>
        <taxon>Chytridiomycetes</taxon>
        <taxon>Rhizophlyctidales</taxon>
        <taxon>Rhizophlyctidaceae</taxon>
        <taxon>Rhizophlyctis</taxon>
    </lineage>
</organism>
<comment type="caution">
    <text evidence="2">The sequence shown here is derived from an EMBL/GenBank/DDBJ whole genome shotgun (WGS) entry which is preliminary data.</text>
</comment>
<protein>
    <submittedName>
        <fullName evidence="2">Uncharacterized protein</fullName>
    </submittedName>
</protein>
<reference evidence="2" key="1">
    <citation type="submission" date="2020-05" db="EMBL/GenBank/DDBJ databases">
        <title>Phylogenomic resolution of chytrid fungi.</title>
        <authorList>
            <person name="Stajich J.E."/>
            <person name="Amses K."/>
            <person name="Simmons R."/>
            <person name="Seto K."/>
            <person name="Myers J."/>
            <person name="Bonds A."/>
            <person name="Quandt C.A."/>
            <person name="Barry K."/>
            <person name="Liu P."/>
            <person name="Grigoriev I."/>
            <person name="Longcore J.E."/>
            <person name="James T.Y."/>
        </authorList>
    </citation>
    <scope>NUCLEOTIDE SEQUENCE</scope>
    <source>
        <strain evidence="2">JEL0318</strain>
    </source>
</reference>
<dbReference type="Proteomes" id="UP001212841">
    <property type="component" value="Unassembled WGS sequence"/>
</dbReference>
<name>A0AAD5SJV0_9FUNG</name>
<proteinExistence type="predicted"/>
<evidence type="ECO:0000313" key="3">
    <source>
        <dbReference type="Proteomes" id="UP001212841"/>
    </source>
</evidence>
<dbReference type="EMBL" id="JADGJD010000028">
    <property type="protein sequence ID" value="KAJ3056561.1"/>
    <property type="molecule type" value="Genomic_DNA"/>
</dbReference>
<dbReference type="AlphaFoldDB" id="A0AAD5SJV0"/>
<accession>A0AAD5SJV0</accession>
<sequence length="390" mass="43722">MPFLSRLYTLTGLRLSTSTPSYTIIHSLRVPRARPFCSSYPNLESNSTRRKADSDRPFPWRLKAEPDRDTIDNCRPTTFLSPLTDYFKREFTRMLARSYTNTAYGHTYFQIPFPGGAALAFDKLCTTITEYTNPSSSQQTRDDIDESLRTMLDRPLYKRISSACSTAVDKNERVVLSATIHDVRVNDIHIRFGPPHPSSTSPAILRTAKDVTVFTLGEHYIFNWFTLSWMFPKEDVQSREQTTFKLAVASMDEGAVVSIDAVVDVDIVFRHVKSVPAPVVEGSESSRTEDQAADLASKITSELSSSSSSRDSSSSASPSHNEKTISTESCRREITVQFTSPHITVRDAQEGNALSVGSWRISDIDYLIAGDVLEKYVARLERQAEESEQA</sequence>
<gene>
    <name evidence="2" type="ORF">HK097_005957</name>
</gene>
<feature type="region of interest" description="Disordered" evidence="1">
    <location>
        <begin position="279"/>
        <end position="328"/>
    </location>
</feature>
<evidence type="ECO:0000313" key="2">
    <source>
        <dbReference type="EMBL" id="KAJ3056561.1"/>
    </source>
</evidence>
<keyword evidence="3" id="KW-1185">Reference proteome</keyword>
<evidence type="ECO:0000256" key="1">
    <source>
        <dbReference type="SAM" id="MobiDB-lite"/>
    </source>
</evidence>
<feature type="compositionally biased region" description="Low complexity" evidence="1">
    <location>
        <begin position="297"/>
        <end position="319"/>
    </location>
</feature>